<feature type="compositionally biased region" description="Acidic residues" evidence="10">
    <location>
        <begin position="64"/>
        <end position="73"/>
    </location>
</feature>
<comment type="caution">
    <text evidence="11">The sequence shown here is derived from an EMBL/GenBank/DDBJ whole genome shotgun (WGS) entry which is preliminary data.</text>
</comment>
<evidence type="ECO:0000313" key="12">
    <source>
        <dbReference type="Proteomes" id="UP001306508"/>
    </source>
</evidence>
<keyword evidence="7" id="KW-0539">Nucleus</keyword>
<dbReference type="SUPFAM" id="SSF50978">
    <property type="entry name" value="WD40 repeat-like"/>
    <property type="match status" value="1"/>
</dbReference>
<evidence type="ECO:0000256" key="5">
    <source>
        <dbReference type="ARBA" id="ARBA00022737"/>
    </source>
</evidence>
<evidence type="ECO:0000256" key="2">
    <source>
        <dbReference type="ARBA" id="ARBA00022574"/>
    </source>
</evidence>
<keyword evidence="2 9" id="KW-0853">WD repeat</keyword>
<keyword evidence="6" id="KW-0508">mRNA splicing</keyword>
<dbReference type="PANTHER" id="PTHR43979">
    <property type="entry name" value="PRE-MRNA-PROCESSING FACTOR 17"/>
    <property type="match status" value="1"/>
</dbReference>
<keyword evidence="3" id="KW-0507">mRNA processing</keyword>
<evidence type="ECO:0000256" key="8">
    <source>
        <dbReference type="ARBA" id="ARBA00068146"/>
    </source>
</evidence>
<evidence type="ECO:0000256" key="6">
    <source>
        <dbReference type="ARBA" id="ARBA00023187"/>
    </source>
</evidence>
<evidence type="ECO:0000256" key="4">
    <source>
        <dbReference type="ARBA" id="ARBA00022728"/>
    </source>
</evidence>
<dbReference type="Pfam" id="PF00400">
    <property type="entry name" value="WD40"/>
    <property type="match status" value="4"/>
</dbReference>
<keyword evidence="5" id="KW-0677">Repeat</keyword>
<feature type="compositionally biased region" description="Basic residues" evidence="10">
    <location>
        <begin position="35"/>
        <end position="55"/>
    </location>
</feature>
<dbReference type="Proteomes" id="UP001306508">
    <property type="component" value="Unassembled WGS sequence"/>
</dbReference>
<dbReference type="PROSITE" id="PS50294">
    <property type="entry name" value="WD_REPEATS_REGION"/>
    <property type="match status" value="3"/>
</dbReference>
<feature type="repeat" description="WD" evidence="9">
    <location>
        <begin position="169"/>
        <end position="202"/>
    </location>
</feature>
<dbReference type="PANTHER" id="PTHR43979:SF1">
    <property type="entry name" value="PRE-MRNA-PROCESSING FACTOR 17"/>
    <property type="match status" value="1"/>
</dbReference>
<dbReference type="AlphaFoldDB" id="A0AAN7WMZ1"/>
<evidence type="ECO:0000313" key="11">
    <source>
        <dbReference type="EMBL" id="KAK5780108.1"/>
    </source>
</evidence>
<dbReference type="SMART" id="SM00320">
    <property type="entry name" value="WD40"/>
    <property type="match status" value="6"/>
</dbReference>
<gene>
    <name evidence="11" type="ORF">RI543_002650</name>
</gene>
<accession>A0AAN7WMZ1</accession>
<dbReference type="InterPro" id="IPR020472">
    <property type="entry name" value="WD40_PAC1"/>
</dbReference>
<organism evidence="11 12">
    <name type="scientific">Arxiozyma heterogenica</name>
    <dbReference type="NCBI Taxonomy" id="278026"/>
    <lineage>
        <taxon>Eukaryota</taxon>
        <taxon>Fungi</taxon>
        <taxon>Dikarya</taxon>
        <taxon>Ascomycota</taxon>
        <taxon>Saccharomycotina</taxon>
        <taxon>Saccharomycetes</taxon>
        <taxon>Saccharomycetales</taxon>
        <taxon>Saccharomycetaceae</taxon>
        <taxon>Arxiozyma</taxon>
    </lineage>
</organism>
<dbReference type="InterPro" id="IPR001680">
    <property type="entry name" value="WD40_rpt"/>
</dbReference>
<evidence type="ECO:0000256" key="7">
    <source>
        <dbReference type="ARBA" id="ARBA00023242"/>
    </source>
</evidence>
<evidence type="ECO:0000256" key="9">
    <source>
        <dbReference type="PROSITE-ProRule" id="PRU00221"/>
    </source>
</evidence>
<dbReference type="Gene3D" id="2.130.10.10">
    <property type="entry name" value="YVTN repeat-like/Quinoprotein amine dehydrogenase"/>
    <property type="match status" value="1"/>
</dbReference>
<feature type="region of interest" description="Disordered" evidence="10">
    <location>
        <begin position="28"/>
        <end position="83"/>
    </location>
</feature>
<name>A0AAN7WMZ1_9SACH</name>
<dbReference type="GO" id="GO:0071013">
    <property type="term" value="C:catalytic step 2 spliceosome"/>
    <property type="evidence" value="ECO:0007669"/>
    <property type="project" value="InterPro"/>
</dbReference>
<dbReference type="InterPro" id="IPR032847">
    <property type="entry name" value="PRPF17"/>
</dbReference>
<feature type="repeat" description="WD" evidence="9">
    <location>
        <begin position="401"/>
        <end position="432"/>
    </location>
</feature>
<dbReference type="InterPro" id="IPR036322">
    <property type="entry name" value="WD40_repeat_dom_sf"/>
</dbReference>
<dbReference type="GO" id="GO:0000398">
    <property type="term" value="P:mRNA splicing, via spliceosome"/>
    <property type="evidence" value="ECO:0007669"/>
    <property type="project" value="InterPro"/>
</dbReference>
<proteinExistence type="predicted"/>
<dbReference type="EMBL" id="JAWIZZ010000045">
    <property type="protein sequence ID" value="KAK5780108.1"/>
    <property type="molecule type" value="Genomic_DNA"/>
</dbReference>
<keyword evidence="12" id="KW-1185">Reference proteome</keyword>
<protein>
    <recommendedName>
        <fullName evidence="8">Pre-mRNA-processing factor 17</fullName>
    </recommendedName>
</protein>
<dbReference type="CDD" id="cd00200">
    <property type="entry name" value="WD40"/>
    <property type="match status" value="1"/>
</dbReference>
<evidence type="ECO:0000256" key="10">
    <source>
        <dbReference type="SAM" id="MobiDB-lite"/>
    </source>
</evidence>
<dbReference type="PROSITE" id="PS50082">
    <property type="entry name" value="WD_REPEATS_2"/>
    <property type="match status" value="4"/>
</dbReference>
<sequence length="467" mass="53346">MNLVRDYISESDTESDLDKHLVEDKVANRNNGSLKRIKKITKADSKRRKLQRKGKGPWGSWSSSDEDSSEDVEGSINDYNNASQYNSRDIAGLQLMNTSEYDDNDKSENAYVSLSEGEKETSTLYDTDYSHNGKKKQPFLSPLKDIEVDLYKPSKSFKCYLPKRIIYTFKGHYDGCNTLEFLPQTGHLFLSGGNDNIIKLWNFYGDRKCVQDYLGHSNAIKALKFINDGSKFLSSSFDRNVKIWDTETSKVTKKLKFQSLPNSIDSRPMGNGDEFIVGLSNSKIMHYDLRVREKDGLVQQYDHHLAGILALRYFPDGSKFISSSEDKTVRIWDNQINIPIKQISDTTQHSMPFINIHPSERYFCAQSMDNSIYSYSMKPKYKRHSNKVFRGQKSSGFGIGLTFSPDGHYICSGDIRSRILVWDWTTTKLLKTISIPGKKTITQVSWHPQETSKILCAGISGEIYMLD</sequence>
<reference evidence="12" key="1">
    <citation type="submission" date="2023-07" db="EMBL/GenBank/DDBJ databases">
        <title>A draft genome of Kazachstania heterogenica Y-27499.</title>
        <authorList>
            <person name="Donic C."/>
            <person name="Kralova J.S."/>
            <person name="Fidel L."/>
            <person name="Ben-Dor S."/>
            <person name="Jung S."/>
        </authorList>
    </citation>
    <scope>NUCLEOTIDE SEQUENCE [LARGE SCALE GENOMIC DNA]</scope>
    <source>
        <strain evidence="12">Y27499</strain>
    </source>
</reference>
<dbReference type="PRINTS" id="PR00320">
    <property type="entry name" value="GPROTEINBRPT"/>
</dbReference>
<comment type="subcellular location">
    <subcellularLocation>
        <location evidence="1">Nucleus</location>
    </subcellularLocation>
</comment>
<keyword evidence="4" id="KW-0747">Spliceosome</keyword>
<feature type="repeat" description="WD" evidence="9">
    <location>
        <begin position="301"/>
        <end position="333"/>
    </location>
</feature>
<dbReference type="InterPro" id="IPR015943">
    <property type="entry name" value="WD40/YVTN_repeat-like_dom_sf"/>
</dbReference>
<dbReference type="GO" id="GO:0003729">
    <property type="term" value="F:mRNA binding"/>
    <property type="evidence" value="ECO:0007669"/>
    <property type="project" value="TreeGrafter"/>
</dbReference>
<evidence type="ECO:0000256" key="3">
    <source>
        <dbReference type="ARBA" id="ARBA00022664"/>
    </source>
</evidence>
<dbReference type="FunFam" id="2.130.10.10:FF:000034">
    <property type="entry name" value="Pre-mRNA-processing factor 17, putative"/>
    <property type="match status" value="1"/>
</dbReference>
<evidence type="ECO:0000256" key="1">
    <source>
        <dbReference type="ARBA" id="ARBA00004123"/>
    </source>
</evidence>
<feature type="repeat" description="WD" evidence="9">
    <location>
        <begin position="213"/>
        <end position="254"/>
    </location>
</feature>